<name>A0A820ANR5_9BILA</name>
<dbReference type="EMBL" id="CAJOBB010007132">
    <property type="protein sequence ID" value="CAF4179101.1"/>
    <property type="molecule type" value="Genomic_DNA"/>
</dbReference>
<dbReference type="Proteomes" id="UP000663868">
    <property type="component" value="Unassembled WGS sequence"/>
</dbReference>
<sequence>DDYRESTAARAASMVRSSSVRPR</sequence>
<feature type="compositionally biased region" description="Low complexity" evidence="1">
    <location>
        <begin position="8"/>
        <end position="23"/>
    </location>
</feature>
<reference evidence="2" key="1">
    <citation type="submission" date="2021-02" db="EMBL/GenBank/DDBJ databases">
        <authorList>
            <person name="Nowell W R."/>
        </authorList>
    </citation>
    <scope>NUCLEOTIDE SEQUENCE</scope>
</reference>
<evidence type="ECO:0000313" key="3">
    <source>
        <dbReference type="Proteomes" id="UP000663868"/>
    </source>
</evidence>
<comment type="caution">
    <text evidence="2">The sequence shown here is derived from an EMBL/GenBank/DDBJ whole genome shotgun (WGS) entry which is preliminary data.</text>
</comment>
<evidence type="ECO:0000256" key="1">
    <source>
        <dbReference type="SAM" id="MobiDB-lite"/>
    </source>
</evidence>
<accession>A0A820ANR5</accession>
<protein>
    <submittedName>
        <fullName evidence="2">Uncharacterized protein</fullName>
    </submittedName>
</protein>
<feature type="non-terminal residue" evidence="2">
    <location>
        <position position="1"/>
    </location>
</feature>
<gene>
    <name evidence="2" type="ORF">KXQ929_LOCUS38841</name>
</gene>
<dbReference type="AlphaFoldDB" id="A0A820ANR5"/>
<evidence type="ECO:0000313" key="2">
    <source>
        <dbReference type="EMBL" id="CAF4179101.1"/>
    </source>
</evidence>
<organism evidence="2 3">
    <name type="scientific">Adineta steineri</name>
    <dbReference type="NCBI Taxonomy" id="433720"/>
    <lineage>
        <taxon>Eukaryota</taxon>
        <taxon>Metazoa</taxon>
        <taxon>Spiralia</taxon>
        <taxon>Gnathifera</taxon>
        <taxon>Rotifera</taxon>
        <taxon>Eurotatoria</taxon>
        <taxon>Bdelloidea</taxon>
        <taxon>Adinetida</taxon>
        <taxon>Adinetidae</taxon>
        <taxon>Adineta</taxon>
    </lineage>
</organism>
<proteinExistence type="predicted"/>
<feature type="region of interest" description="Disordered" evidence="1">
    <location>
        <begin position="1"/>
        <end position="23"/>
    </location>
</feature>